<proteinExistence type="predicted"/>
<keyword evidence="2" id="KW-1185">Reference proteome</keyword>
<protein>
    <submittedName>
        <fullName evidence="1">Uncharacterized protein</fullName>
    </submittedName>
</protein>
<accession>A0AAV5MH63</accession>
<evidence type="ECO:0000313" key="2">
    <source>
        <dbReference type="Proteomes" id="UP001054252"/>
    </source>
</evidence>
<reference evidence="1 2" key="1">
    <citation type="journal article" date="2021" name="Commun. Biol.">
        <title>The genome of Shorea leprosula (Dipterocarpaceae) highlights the ecological relevance of drought in aseasonal tropical rainforests.</title>
        <authorList>
            <person name="Ng K.K.S."/>
            <person name="Kobayashi M.J."/>
            <person name="Fawcett J.A."/>
            <person name="Hatakeyama M."/>
            <person name="Paape T."/>
            <person name="Ng C.H."/>
            <person name="Ang C.C."/>
            <person name="Tnah L.H."/>
            <person name="Lee C.T."/>
            <person name="Nishiyama T."/>
            <person name="Sese J."/>
            <person name="O'Brien M.J."/>
            <person name="Copetti D."/>
            <person name="Mohd Noor M.I."/>
            <person name="Ong R.C."/>
            <person name="Putra M."/>
            <person name="Sireger I.Z."/>
            <person name="Indrioko S."/>
            <person name="Kosugi Y."/>
            <person name="Izuno A."/>
            <person name="Isagi Y."/>
            <person name="Lee S.L."/>
            <person name="Shimizu K.K."/>
        </authorList>
    </citation>
    <scope>NUCLEOTIDE SEQUENCE [LARGE SCALE GENOMIC DNA]</scope>
    <source>
        <strain evidence="1">214</strain>
    </source>
</reference>
<dbReference type="AlphaFoldDB" id="A0AAV5MH63"/>
<evidence type="ECO:0000313" key="1">
    <source>
        <dbReference type="EMBL" id="GKV49130.1"/>
    </source>
</evidence>
<comment type="caution">
    <text evidence="1">The sequence shown here is derived from an EMBL/GenBank/DDBJ whole genome shotgun (WGS) entry which is preliminary data.</text>
</comment>
<name>A0AAV5MH63_9ROSI</name>
<dbReference type="EMBL" id="BPVZ01000286">
    <property type="protein sequence ID" value="GKV49130.1"/>
    <property type="molecule type" value="Genomic_DNA"/>
</dbReference>
<gene>
    <name evidence="1" type="ORF">SLEP1_g55895</name>
</gene>
<organism evidence="1 2">
    <name type="scientific">Rubroshorea leprosula</name>
    <dbReference type="NCBI Taxonomy" id="152421"/>
    <lineage>
        <taxon>Eukaryota</taxon>
        <taxon>Viridiplantae</taxon>
        <taxon>Streptophyta</taxon>
        <taxon>Embryophyta</taxon>
        <taxon>Tracheophyta</taxon>
        <taxon>Spermatophyta</taxon>
        <taxon>Magnoliopsida</taxon>
        <taxon>eudicotyledons</taxon>
        <taxon>Gunneridae</taxon>
        <taxon>Pentapetalae</taxon>
        <taxon>rosids</taxon>
        <taxon>malvids</taxon>
        <taxon>Malvales</taxon>
        <taxon>Dipterocarpaceae</taxon>
        <taxon>Rubroshorea</taxon>
    </lineage>
</organism>
<dbReference type="Proteomes" id="UP001054252">
    <property type="component" value="Unassembled WGS sequence"/>
</dbReference>
<sequence length="63" mass="7059">MRRKKQNTERKERKELTNIMDLTKLAGEIGPVSHAPPSNPVDIIGASCNYYVAGEEAKNMNRS</sequence>